<evidence type="ECO:0000313" key="9">
    <source>
        <dbReference type="EMBL" id="CAG9983198.1"/>
    </source>
</evidence>
<evidence type="ECO:0000256" key="6">
    <source>
        <dbReference type="SAM" id="MobiDB-lite"/>
    </source>
</evidence>
<evidence type="ECO:0000256" key="4">
    <source>
        <dbReference type="ARBA" id="ARBA00022989"/>
    </source>
</evidence>
<feature type="transmembrane region" description="Helical" evidence="7">
    <location>
        <begin position="20"/>
        <end position="39"/>
    </location>
</feature>
<evidence type="ECO:0000313" key="10">
    <source>
        <dbReference type="Proteomes" id="UP000754883"/>
    </source>
</evidence>
<dbReference type="GO" id="GO:0016020">
    <property type="term" value="C:membrane"/>
    <property type="evidence" value="ECO:0007669"/>
    <property type="project" value="UniProtKB-SubCell"/>
</dbReference>
<keyword evidence="10" id="KW-1185">Reference proteome</keyword>
<gene>
    <name evidence="9" type="ORF">CBYS24578_00010210</name>
</gene>
<dbReference type="Pfam" id="PF01569">
    <property type="entry name" value="PAP2"/>
    <property type="match status" value="1"/>
</dbReference>
<comment type="subcellular location">
    <subcellularLocation>
        <location evidence="1">Membrane</location>
        <topology evidence="1">Multi-pass membrane protein</topology>
    </subcellularLocation>
</comment>
<dbReference type="PANTHER" id="PTHR10165">
    <property type="entry name" value="LIPID PHOSPHATE PHOSPHATASE"/>
    <property type="match status" value="1"/>
</dbReference>
<dbReference type="Gene3D" id="1.20.144.10">
    <property type="entry name" value="Phosphatidic acid phosphatase type 2/haloperoxidase"/>
    <property type="match status" value="1"/>
</dbReference>
<keyword evidence="5 7" id="KW-0472">Membrane</keyword>
<dbReference type="InterPro" id="IPR036938">
    <property type="entry name" value="PAP2/HPO_sf"/>
</dbReference>
<keyword evidence="4 7" id="KW-1133">Transmembrane helix</keyword>
<reference evidence="9" key="1">
    <citation type="submission" date="2021-10" db="EMBL/GenBank/DDBJ databases">
        <authorList>
            <person name="Piombo E."/>
        </authorList>
    </citation>
    <scope>NUCLEOTIDE SEQUENCE</scope>
</reference>
<dbReference type="SUPFAM" id="SSF48317">
    <property type="entry name" value="Acid phosphatase/Vanadium-dependent haloperoxidase"/>
    <property type="match status" value="2"/>
</dbReference>
<accession>A0A9N9UDI0</accession>
<dbReference type="CDD" id="cd03390">
    <property type="entry name" value="PAP2_containing_1_like"/>
    <property type="match status" value="1"/>
</dbReference>
<dbReference type="GO" id="GO:0006644">
    <property type="term" value="P:phospholipid metabolic process"/>
    <property type="evidence" value="ECO:0007669"/>
    <property type="project" value="InterPro"/>
</dbReference>
<evidence type="ECO:0000256" key="7">
    <source>
        <dbReference type="SAM" id="Phobius"/>
    </source>
</evidence>
<comment type="caution">
    <text evidence="9">The sequence shown here is derived from an EMBL/GenBank/DDBJ whole genome shotgun (WGS) entry which is preliminary data.</text>
</comment>
<dbReference type="Proteomes" id="UP000754883">
    <property type="component" value="Unassembled WGS sequence"/>
</dbReference>
<dbReference type="OrthoDB" id="8907274at2759"/>
<organism evidence="9 10">
    <name type="scientific">Clonostachys byssicola</name>
    <dbReference type="NCBI Taxonomy" id="160290"/>
    <lineage>
        <taxon>Eukaryota</taxon>
        <taxon>Fungi</taxon>
        <taxon>Dikarya</taxon>
        <taxon>Ascomycota</taxon>
        <taxon>Pezizomycotina</taxon>
        <taxon>Sordariomycetes</taxon>
        <taxon>Hypocreomycetidae</taxon>
        <taxon>Hypocreales</taxon>
        <taxon>Bionectriaceae</taxon>
        <taxon>Clonostachys</taxon>
    </lineage>
</organism>
<feature type="transmembrane region" description="Helical" evidence="7">
    <location>
        <begin position="273"/>
        <end position="295"/>
    </location>
</feature>
<feature type="transmembrane region" description="Helical" evidence="7">
    <location>
        <begin position="108"/>
        <end position="127"/>
    </location>
</feature>
<feature type="transmembrane region" description="Helical" evidence="7">
    <location>
        <begin position="301"/>
        <end position="319"/>
    </location>
</feature>
<proteinExistence type="inferred from homology"/>
<evidence type="ECO:0000256" key="5">
    <source>
        <dbReference type="ARBA" id="ARBA00023136"/>
    </source>
</evidence>
<comment type="similarity">
    <text evidence="2">Belongs to the PA-phosphatase related phosphoesterase family.</text>
</comment>
<dbReference type="GO" id="GO:0008195">
    <property type="term" value="F:phosphatidate phosphatase activity"/>
    <property type="evidence" value="ECO:0007669"/>
    <property type="project" value="TreeGrafter"/>
</dbReference>
<feature type="domain" description="Phosphatidic acid phosphatase type 2/haloperoxidase" evidence="8">
    <location>
        <begin position="114"/>
        <end position="324"/>
    </location>
</feature>
<keyword evidence="3 7" id="KW-0812">Transmembrane</keyword>
<sequence>MYRTLEKVPPVSKRLIASYVLDWVIIFATAGAGLALGRFEPHKRHFSLMDPTISFPYTEKELVPIWLAGVISGGMPIVLVIIVSLVFVPGPTVPVGTPKAVVWRRKLWELHVGLLGLGLSLATALFFTEATKNIFGKPRPDMLSRCQPDIENWKNYIVGGYELGSMDGRVVSAAICQQTDSKKLDDGFRSYPSGHSSTAAAGLLYLSLFLASKLSVRIPFAMPSASALSRADAYAAFPVSERKSTSPEPYEPLAKPAGKAFHAFRSQAASPPLYLLFLITVPFSVGVFIAASRWYDYRHHGFDILFGFTMGAILAIYSFRFYHTPISAGAGWAWGPRSHRHAFWSGIGLFGYRSNAGEVHQHQQYSEVSGRDMTELRGPTPDIEANHLSADRARNDYELQQMRHQQQDSGFDFGTHPTTQSNRI</sequence>
<name>A0A9N9UDI0_9HYPO</name>
<feature type="transmembrane region" description="Helical" evidence="7">
    <location>
        <begin position="65"/>
        <end position="88"/>
    </location>
</feature>
<protein>
    <recommendedName>
        <fullName evidence="8">Phosphatidic acid phosphatase type 2/haloperoxidase domain-containing protein</fullName>
    </recommendedName>
</protein>
<feature type="region of interest" description="Disordered" evidence="6">
    <location>
        <begin position="402"/>
        <end position="424"/>
    </location>
</feature>
<evidence type="ECO:0000259" key="8">
    <source>
        <dbReference type="Pfam" id="PF01569"/>
    </source>
</evidence>
<dbReference type="InterPro" id="IPR000326">
    <property type="entry name" value="PAP2/HPO"/>
</dbReference>
<evidence type="ECO:0000256" key="3">
    <source>
        <dbReference type="ARBA" id="ARBA00022692"/>
    </source>
</evidence>
<evidence type="ECO:0000256" key="1">
    <source>
        <dbReference type="ARBA" id="ARBA00004141"/>
    </source>
</evidence>
<dbReference type="AlphaFoldDB" id="A0A9N9UDI0"/>
<dbReference type="PANTHER" id="PTHR10165:SF154">
    <property type="entry name" value="PAP2 DOMAIN PROTEIN (AFU_ORTHOLOGUE AFUA_1G09730)"/>
    <property type="match status" value="1"/>
</dbReference>
<dbReference type="EMBL" id="CABFNO020001361">
    <property type="protein sequence ID" value="CAG9983198.1"/>
    <property type="molecule type" value="Genomic_DNA"/>
</dbReference>
<dbReference type="InterPro" id="IPR043216">
    <property type="entry name" value="PAP-like"/>
</dbReference>
<evidence type="ECO:0000256" key="2">
    <source>
        <dbReference type="ARBA" id="ARBA00008816"/>
    </source>
</evidence>
<dbReference type="GO" id="GO:0046839">
    <property type="term" value="P:phospholipid dephosphorylation"/>
    <property type="evidence" value="ECO:0007669"/>
    <property type="project" value="TreeGrafter"/>
</dbReference>